<evidence type="ECO:0000256" key="7">
    <source>
        <dbReference type="ARBA" id="ARBA00022741"/>
    </source>
</evidence>
<dbReference type="Proteomes" id="UP000219182">
    <property type="component" value="Unassembled WGS sequence"/>
</dbReference>
<name>A0A2A6FNH0_9HYPH</name>
<dbReference type="CDD" id="cd03215">
    <property type="entry name" value="ABC_Carb_Monos_II"/>
    <property type="match status" value="1"/>
</dbReference>
<comment type="subcellular location">
    <subcellularLocation>
        <location evidence="1">Cell membrane</location>
        <topology evidence="1">Peripheral membrane protein</topology>
    </subcellularLocation>
</comment>
<keyword evidence="4" id="KW-1003">Cell membrane</keyword>
<dbReference type="InterPro" id="IPR003439">
    <property type="entry name" value="ABC_transporter-like_ATP-bd"/>
</dbReference>
<keyword evidence="10" id="KW-0472">Membrane</keyword>
<keyword evidence="7" id="KW-0547">Nucleotide-binding</keyword>
<dbReference type="FunFam" id="3.40.50.300:FF:000127">
    <property type="entry name" value="Ribose import ATP-binding protein RbsA"/>
    <property type="match status" value="1"/>
</dbReference>
<sequence length="513" mass="55286">MSASVIELSQIEKDYPGVKPLDKVDFAVQPGEIHALLGENGAGKSTLIRVMGGVTKPNSGTITYLGKPVSWQSPKAARAAGIHVIHQELALFPELSVAENILVDAQPRGMLGLISNRARHARAAEILAQLGVDIPTHAKIDELPLADQQMVEIAKALVGDVRLLILDEPTAVIAGREVDLLFENMRRLRNEGVGIVYVSHRLEEIFEIADRVTILKDGQLVGTSPVSALTREEMITKMVGRRLSQIYPPRRAAPADGPDVLSVRNLRAGPRVRDVSLNVRVGEIVGVAGMVGSGRTEVAEAIFGTRAVDSGVIEFDGKPFERKLPKGSIGHGLGFLTESRKDDGLFLGLPISANIVAPDLDAITRRGLIDRKQERAVATRQIQDFSVATPSPDVKIGNLSGGNQQKVLFSRWSRIASKLLILDEPTRGVDIGAKVEIYRIVRRLADSGVGVLMISSELPEIVGLSDRVFVMAQGHIVGEIKGDALGEEAIMDLAVRSVEDRKAGMDQHAEPVG</sequence>
<keyword evidence="8" id="KW-0067">ATP-binding</keyword>
<proteinExistence type="inferred from homology"/>
<evidence type="ECO:0000256" key="6">
    <source>
        <dbReference type="ARBA" id="ARBA00022737"/>
    </source>
</evidence>
<dbReference type="RefSeq" id="WP_097571517.1">
    <property type="nucleotide sequence ID" value="NZ_NWQG01000003.1"/>
</dbReference>
<dbReference type="InterPro" id="IPR017871">
    <property type="entry name" value="ABC_transporter-like_CS"/>
</dbReference>
<dbReference type="GO" id="GO:0005524">
    <property type="term" value="F:ATP binding"/>
    <property type="evidence" value="ECO:0007669"/>
    <property type="project" value="UniProtKB-KW"/>
</dbReference>
<dbReference type="InterPro" id="IPR050107">
    <property type="entry name" value="ABC_carbohydrate_import_ATPase"/>
</dbReference>
<dbReference type="CDD" id="cd03216">
    <property type="entry name" value="ABC_Carb_Monos_I"/>
    <property type="match status" value="1"/>
</dbReference>
<dbReference type="SUPFAM" id="SSF52540">
    <property type="entry name" value="P-loop containing nucleoside triphosphate hydrolases"/>
    <property type="match status" value="2"/>
</dbReference>
<dbReference type="GO" id="GO:0005886">
    <property type="term" value="C:plasma membrane"/>
    <property type="evidence" value="ECO:0007669"/>
    <property type="project" value="UniProtKB-SubCell"/>
</dbReference>
<dbReference type="InterPro" id="IPR027417">
    <property type="entry name" value="P-loop_NTPase"/>
</dbReference>
<keyword evidence="13" id="KW-1185">Reference proteome</keyword>
<gene>
    <name evidence="12" type="ORF">CN311_00695</name>
</gene>
<evidence type="ECO:0000313" key="13">
    <source>
        <dbReference type="Proteomes" id="UP000219182"/>
    </source>
</evidence>
<dbReference type="PROSITE" id="PS50893">
    <property type="entry name" value="ABC_TRANSPORTER_2"/>
    <property type="match status" value="2"/>
</dbReference>
<feature type="domain" description="ABC transporter" evidence="11">
    <location>
        <begin position="6"/>
        <end position="242"/>
    </location>
</feature>
<accession>A0A2A6FNH0</accession>
<dbReference type="AlphaFoldDB" id="A0A2A6FNH0"/>
<dbReference type="PANTHER" id="PTHR43790">
    <property type="entry name" value="CARBOHYDRATE TRANSPORT ATP-BINDING PROTEIN MG119-RELATED"/>
    <property type="match status" value="1"/>
</dbReference>
<evidence type="ECO:0000256" key="1">
    <source>
        <dbReference type="ARBA" id="ARBA00004202"/>
    </source>
</evidence>
<reference evidence="12 13" key="1">
    <citation type="submission" date="2017-09" db="EMBL/GenBank/DDBJ databases">
        <title>Mesorhizobum sanjuanii sp. nov. isolated from nodules of Lotus tenuis in saline-alkaline lowlands of Flooding Pampa.</title>
        <authorList>
            <person name="Sannazzaro A.I."/>
            <person name="Torres Tejerizo G.A."/>
            <person name="Fontana F."/>
            <person name="Cumpa Velazquez L.M."/>
            <person name="Hansen L."/>
            <person name="Pistorio M."/>
            <person name="Estrella M.J."/>
        </authorList>
    </citation>
    <scope>NUCLEOTIDE SEQUENCE [LARGE SCALE GENOMIC DNA]</scope>
    <source>
        <strain evidence="12 13">BSA136</strain>
    </source>
</reference>
<evidence type="ECO:0000256" key="2">
    <source>
        <dbReference type="ARBA" id="ARBA00005417"/>
    </source>
</evidence>
<comment type="caution">
    <text evidence="12">The sequence shown here is derived from an EMBL/GenBank/DDBJ whole genome shotgun (WGS) entry which is preliminary data.</text>
</comment>
<keyword evidence="5" id="KW-0762">Sugar transport</keyword>
<protein>
    <submittedName>
        <fullName evidence="12">ABC transporter</fullName>
    </submittedName>
</protein>
<evidence type="ECO:0000256" key="8">
    <source>
        <dbReference type="ARBA" id="ARBA00022840"/>
    </source>
</evidence>
<keyword evidence="3" id="KW-0813">Transport</keyword>
<dbReference type="SMART" id="SM00382">
    <property type="entry name" value="AAA"/>
    <property type="match status" value="2"/>
</dbReference>
<dbReference type="EMBL" id="NWQG01000003">
    <property type="protein sequence ID" value="PDQ23008.1"/>
    <property type="molecule type" value="Genomic_DNA"/>
</dbReference>
<evidence type="ECO:0000256" key="4">
    <source>
        <dbReference type="ARBA" id="ARBA00022475"/>
    </source>
</evidence>
<dbReference type="InterPro" id="IPR003593">
    <property type="entry name" value="AAA+_ATPase"/>
</dbReference>
<evidence type="ECO:0000256" key="10">
    <source>
        <dbReference type="ARBA" id="ARBA00023136"/>
    </source>
</evidence>
<dbReference type="GO" id="GO:0016887">
    <property type="term" value="F:ATP hydrolysis activity"/>
    <property type="evidence" value="ECO:0007669"/>
    <property type="project" value="InterPro"/>
</dbReference>
<evidence type="ECO:0000256" key="9">
    <source>
        <dbReference type="ARBA" id="ARBA00022967"/>
    </source>
</evidence>
<comment type="similarity">
    <text evidence="2">Belongs to the ABC transporter superfamily.</text>
</comment>
<evidence type="ECO:0000313" key="12">
    <source>
        <dbReference type="EMBL" id="PDQ23008.1"/>
    </source>
</evidence>
<dbReference type="Gene3D" id="3.40.50.300">
    <property type="entry name" value="P-loop containing nucleotide triphosphate hydrolases"/>
    <property type="match status" value="2"/>
</dbReference>
<dbReference type="PROSITE" id="PS00211">
    <property type="entry name" value="ABC_TRANSPORTER_1"/>
    <property type="match status" value="1"/>
</dbReference>
<keyword evidence="9" id="KW-1278">Translocase</keyword>
<feature type="domain" description="ABC transporter" evidence="11">
    <location>
        <begin position="255"/>
        <end position="498"/>
    </location>
</feature>
<evidence type="ECO:0000259" key="11">
    <source>
        <dbReference type="PROSITE" id="PS50893"/>
    </source>
</evidence>
<evidence type="ECO:0000256" key="3">
    <source>
        <dbReference type="ARBA" id="ARBA00022448"/>
    </source>
</evidence>
<dbReference type="Pfam" id="PF00005">
    <property type="entry name" value="ABC_tran"/>
    <property type="match status" value="2"/>
</dbReference>
<organism evidence="12 13">
    <name type="scientific">Mesorhizobium sanjuanii</name>
    <dbReference type="NCBI Taxonomy" id="2037900"/>
    <lineage>
        <taxon>Bacteria</taxon>
        <taxon>Pseudomonadati</taxon>
        <taxon>Pseudomonadota</taxon>
        <taxon>Alphaproteobacteria</taxon>
        <taxon>Hyphomicrobiales</taxon>
        <taxon>Phyllobacteriaceae</taxon>
        <taxon>Mesorhizobium</taxon>
    </lineage>
</organism>
<keyword evidence="6" id="KW-0677">Repeat</keyword>
<dbReference type="PANTHER" id="PTHR43790:SF9">
    <property type="entry name" value="GALACTOFURANOSE TRANSPORTER ATP-BINDING PROTEIN YTFR"/>
    <property type="match status" value="1"/>
</dbReference>
<evidence type="ECO:0000256" key="5">
    <source>
        <dbReference type="ARBA" id="ARBA00022597"/>
    </source>
</evidence>